<dbReference type="InterPro" id="IPR000594">
    <property type="entry name" value="ThiF_NAD_FAD-bd"/>
</dbReference>
<accession>A0A9D1T9T3</accession>
<evidence type="ECO:0000313" key="2">
    <source>
        <dbReference type="EMBL" id="HIV24328.1"/>
    </source>
</evidence>
<reference evidence="2" key="1">
    <citation type="submission" date="2020-10" db="EMBL/GenBank/DDBJ databases">
        <authorList>
            <person name="Gilroy R."/>
        </authorList>
    </citation>
    <scope>NUCLEOTIDE SEQUENCE</scope>
    <source>
        <strain evidence="2">CHK188-20938</strain>
    </source>
</reference>
<dbReference type="Proteomes" id="UP000824169">
    <property type="component" value="Unassembled WGS sequence"/>
</dbReference>
<dbReference type="InterPro" id="IPR045886">
    <property type="entry name" value="ThiF/MoeB/HesA"/>
</dbReference>
<dbReference type="GO" id="GO:0061503">
    <property type="term" value="F:tRNA threonylcarbamoyladenosine dehydratase"/>
    <property type="evidence" value="ECO:0007669"/>
    <property type="project" value="TreeGrafter"/>
</dbReference>
<gene>
    <name evidence="2" type="ORF">IAB71_00840</name>
</gene>
<evidence type="ECO:0000313" key="3">
    <source>
        <dbReference type="Proteomes" id="UP000824169"/>
    </source>
</evidence>
<organism evidence="2 3">
    <name type="scientific">Candidatus Scatomonas pullistercoris</name>
    <dbReference type="NCBI Taxonomy" id="2840920"/>
    <lineage>
        <taxon>Bacteria</taxon>
        <taxon>Bacillati</taxon>
        <taxon>Bacillota</taxon>
        <taxon>Clostridia</taxon>
        <taxon>Lachnospirales</taxon>
        <taxon>Lachnospiraceae</taxon>
        <taxon>Lachnospiraceae incertae sedis</taxon>
        <taxon>Candidatus Scatomonas</taxon>
    </lineage>
</organism>
<evidence type="ECO:0000259" key="1">
    <source>
        <dbReference type="Pfam" id="PF00899"/>
    </source>
</evidence>
<feature type="domain" description="THIF-type NAD/FAD binding fold" evidence="1">
    <location>
        <begin position="7"/>
        <end position="234"/>
    </location>
</feature>
<name>A0A9D1T9T3_9FIRM</name>
<dbReference type="AlphaFoldDB" id="A0A9D1T9T3"/>
<dbReference type="GO" id="GO:0061504">
    <property type="term" value="P:cyclic threonylcarbamoyladenosine biosynthetic process"/>
    <property type="evidence" value="ECO:0007669"/>
    <property type="project" value="TreeGrafter"/>
</dbReference>
<dbReference type="CDD" id="cd00755">
    <property type="entry name" value="YgdL_like"/>
    <property type="match status" value="1"/>
</dbReference>
<dbReference type="EMBL" id="DVOO01000003">
    <property type="protein sequence ID" value="HIV24328.1"/>
    <property type="molecule type" value="Genomic_DNA"/>
</dbReference>
<reference evidence="2" key="2">
    <citation type="journal article" date="2021" name="PeerJ">
        <title>Extensive microbial diversity within the chicken gut microbiome revealed by metagenomics and culture.</title>
        <authorList>
            <person name="Gilroy R."/>
            <person name="Ravi A."/>
            <person name="Getino M."/>
            <person name="Pursley I."/>
            <person name="Horton D.L."/>
            <person name="Alikhan N.F."/>
            <person name="Baker D."/>
            <person name="Gharbi K."/>
            <person name="Hall N."/>
            <person name="Watson M."/>
            <person name="Adriaenssens E.M."/>
            <person name="Foster-Nyarko E."/>
            <person name="Jarju S."/>
            <person name="Secka A."/>
            <person name="Antonio M."/>
            <person name="Oren A."/>
            <person name="Chaudhuri R.R."/>
            <person name="La Ragione R."/>
            <person name="Hildebrand F."/>
            <person name="Pallen M.J."/>
        </authorList>
    </citation>
    <scope>NUCLEOTIDE SEQUENCE</scope>
    <source>
        <strain evidence="2">CHK188-20938</strain>
    </source>
</reference>
<comment type="caution">
    <text evidence="2">The sequence shown here is derived from an EMBL/GenBank/DDBJ whole genome shotgun (WGS) entry which is preliminary data.</text>
</comment>
<protein>
    <submittedName>
        <fullName evidence="2">tRNA threonylcarbamoyladenosine dehydratase</fullName>
    </submittedName>
</protein>
<dbReference type="Pfam" id="PF00899">
    <property type="entry name" value="ThiF"/>
    <property type="match status" value="1"/>
</dbReference>
<dbReference type="GO" id="GO:0008641">
    <property type="term" value="F:ubiquitin-like modifier activating enzyme activity"/>
    <property type="evidence" value="ECO:0007669"/>
    <property type="project" value="InterPro"/>
</dbReference>
<dbReference type="SUPFAM" id="SSF69572">
    <property type="entry name" value="Activating enzymes of the ubiquitin-like proteins"/>
    <property type="match status" value="1"/>
</dbReference>
<dbReference type="InterPro" id="IPR035985">
    <property type="entry name" value="Ubiquitin-activating_enz"/>
</dbReference>
<dbReference type="Gene3D" id="3.40.50.720">
    <property type="entry name" value="NAD(P)-binding Rossmann-like Domain"/>
    <property type="match status" value="1"/>
</dbReference>
<dbReference type="PANTHER" id="PTHR43267">
    <property type="entry name" value="TRNA THREONYLCARBAMOYLADENOSINE DEHYDRATASE"/>
    <property type="match status" value="1"/>
</dbReference>
<proteinExistence type="predicted"/>
<sequence length="238" mass="25859">MREEFSRTEMLLGAEAMERLAGAKVAVFGIGGVGGHAAEALVRSGVGSLVFVDYDTVSLSNINRQIIATHRTLGQYKVDVMRARALEINPRVRVEARRCFFLPENEKEFDFSQYQYVVDAVDNVTAKLLIIRRSREAGVPVISAMGAGNKLHPELFRIAEIEKTSVCPLARVMRRELKKLGITGVKVVYSEEAPLKPRGGPERGGKPVPGSTAFVPSAAGLLLAGQVIRDLAGLGRDT</sequence>
<dbReference type="PANTHER" id="PTHR43267:SF1">
    <property type="entry name" value="TRNA THREONYLCARBAMOYLADENOSINE DEHYDRATASE"/>
    <property type="match status" value="1"/>
</dbReference>